<protein>
    <submittedName>
        <fullName evidence="1">Uncharacterized protein</fullName>
    </submittedName>
</protein>
<gene>
    <name evidence="1" type="ORF">AVEN_130539_1</name>
</gene>
<proteinExistence type="predicted"/>
<reference evidence="1 2" key="1">
    <citation type="journal article" date="2019" name="Sci. Rep.">
        <title>Orb-weaving spider Araneus ventricosus genome elucidates the spidroin gene catalogue.</title>
        <authorList>
            <person name="Kono N."/>
            <person name="Nakamura H."/>
            <person name="Ohtoshi R."/>
            <person name="Moran D.A.P."/>
            <person name="Shinohara A."/>
            <person name="Yoshida Y."/>
            <person name="Fujiwara M."/>
            <person name="Mori M."/>
            <person name="Tomita M."/>
            <person name="Arakawa K."/>
        </authorList>
    </citation>
    <scope>NUCLEOTIDE SEQUENCE [LARGE SCALE GENOMIC DNA]</scope>
</reference>
<dbReference type="EMBL" id="BGPR01003194">
    <property type="protein sequence ID" value="GBM84884.1"/>
    <property type="molecule type" value="Genomic_DNA"/>
</dbReference>
<dbReference type="Proteomes" id="UP000499080">
    <property type="component" value="Unassembled WGS sequence"/>
</dbReference>
<evidence type="ECO:0000313" key="2">
    <source>
        <dbReference type="Proteomes" id="UP000499080"/>
    </source>
</evidence>
<organism evidence="1 2">
    <name type="scientific">Araneus ventricosus</name>
    <name type="common">Orbweaver spider</name>
    <name type="synonym">Epeira ventricosa</name>
    <dbReference type="NCBI Taxonomy" id="182803"/>
    <lineage>
        <taxon>Eukaryota</taxon>
        <taxon>Metazoa</taxon>
        <taxon>Ecdysozoa</taxon>
        <taxon>Arthropoda</taxon>
        <taxon>Chelicerata</taxon>
        <taxon>Arachnida</taxon>
        <taxon>Araneae</taxon>
        <taxon>Araneomorphae</taxon>
        <taxon>Entelegynae</taxon>
        <taxon>Araneoidea</taxon>
        <taxon>Araneidae</taxon>
        <taxon>Araneus</taxon>
    </lineage>
</organism>
<comment type="caution">
    <text evidence="1">The sequence shown here is derived from an EMBL/GenBank/DDBJ whole genome shotgun (WGS) entry which is preliminary data.</text>
</comment>
<accession>A0A4Y2J4M8</accession>
<evidence type="ECO:0000313" key="1">
    <source>
        <dbReference type="EMBL" id="GBM84884.1"/>
    </source>
</evidence>
<dbReference type="AlphaFoldDB" id="A0A4Y2J4M8"/>
<keyword evidence="2" id="KW-1185">Reference proteome</keyword>
<name>A0A4Y2J4M8_ARAVE</name>
<sequence>MQVHLSFRVLKPEWPPVMECPRCELFMSAPGSLSPKPPGLVCTLVLGGTLIRRYVGATNYKKLDGHNMQVHLVSVLQNQGFRVMNAPNDGMRLSLVWLLVTFFGKRLGSLLAPVCGIAGNRGCWWPPIYKTRRPSTWGTFSFV</sequence>